<evidence type="ECO:0000313" key="16">
    <source>
        <dbReference type="EMBL" id="CAG9133502.1"/>
    </source>
</evidence>
<dbReference type="InterPro" id="IPR004192">
    <property type="entry name" value="Rieske_TM"/>
</dbReference>
<keyword evidence="10" id="KW-0411">Iron-sulfur</keyword>
<keyword evidence="5" id="KW-0001">2Fe-2S</keyword>
<comment type="cofactor">
    <cofactor evidence="13">
        <name>[2Fe-2S] cluster</name>
        <dbReference type="ChEBI" id="CHEBI:190135"/>
    </cofactor>
</comment>
<dbReference type="InterPro" id="IPR017941">
    <property type="entry name" value="Rieske_2Fe-2S"/>
</dbReference>
<evidence type="ECO:0000256" key="5">
    <source>
        <dbReference type="ARBA" id="ARBA00022714"/>
    </source>
</evidence>
<reference evidence="16" key="1">
    <citation type="submission" date="2020-11" db="EMBL/GenBank/DDBJ databases">
        <authorList>
            <person name="Whiteford S."/>
        </authorList>
    </citation>
    <scope>NUCLEOTIDE SEQUENCE</scope>
</reference>
<dbReference type="PROSITE" id="PS00233">
    <property type="entry name" value="CHIT_BIND_RR_1"/>
    <property type="match status" value="1"/>
</dbReference>
<gene>
    <name evidence="16" type="ORF">PLXY2_LOCUS11745</name>
</gene>
<comment type="subcellular location">
    <subcellularLocation>
        <location evidence="1">Membrane</location>
        <topology evidence="1">Single-pass membrane protein</topology>
    </subcellularLocation>
</comment>
<dbReference type="InterPro" id="IPR014349">
    <property type="entry name" value="Rieske_Fe-S_prot"/>
</dbReference>
<dbReference type="InterPro" id="IPR031311">
    <property type="entry name" value="CHIT_BIND_RR_consensus"/>
</dbReference>
<evidence type="ECO:0000256" key="11">
    <source>
        <dbReference type="ARBA" id="ARBA00023136"/>
    </source>
</evidence>
<evidence type="ECO:0000256" key="12">
    <source>
        <dbReference type="ARBA" id="ARBA00023157"/>
    </source>
</evidence>
<dbReference type="Pfam" id="PF00379">
    <property type="entry name" value="Chitin_bind_4"/>
    <property type="match status" value="1"/>
</dbReference>
<dbReference type="InterPro" id="IPR000618">
    <property type="entry name" value="Insect_cuticle"/>
</dbReference>
<dbReference type="InterPro" id="IPR006317">
    <property type="entry name" value="Ubiquinol_cyt_c_Rdtase_Fe-S-su"/>
</dbReference>
<dbReference type="GO" id="GO:0042302">
    <property type="term" value="F:structural constituent of cuticle"/>
    <property type="evidence" value="ECO:0007669"/>
    <property type="project" value="UniProtKB-UniRule"/>
</dbReference>
<dbReference type="PANTHER" id="PTHR10134">
    <property type="entry name" value="CYTOCHROME B-C1 COMPLEX SUBUNIT RIESKE, MITOCHONDRIAL"/>
    <property type="match status" value="1"/>
</dbReference>
<protein>
    <submittedName>
        <fullName evidence="16">(diamondback moth) hypothetical protein</fullName>
    </submittedName>
</protein>
<dbReference type="PRINTS" id="PR00162">
    <property type="entry name" value="RIESKE"/>
</dbReference>
<keyword evidence="7" id="KW-0732">Signal</keyword>
<keyword evidence="8" id="KW-1133">Transmembrane helix</keyword>
<keyword evidence="4" id="KW-0812">Transmembrane</keyword>
<dbReference type="PROSITE" id="PS51155">
    <property type="entry name" value="CHIT_BIND_RR_2"/>
    <property type="match status" value="1"/>
</dbReference>
<comment type="caution">
    <text evidence="16">The sequence shown here is derived from an EMBL/GenBank/DDBJ whole genome shotgun (WGS) entry which is preliminary data.</text>
</comment>
<evidence type="ECO:0000256" key="10">
    <source>
        <dbReference type="ARBA" id="ARBA00023014"/>
    </source>
</evidence>
<dbReference type="GO" id="GO:0008121">
    <property type="term" value="F:quinol-cytochrome-c reductase activity"/>
    <property type="evidence" value="ECO:0007669"/>
    <property type="project" value="InterPro"/>
</dbReference>
<evidence type="ECO:0000256" key="3">
    <source>
        <dbReference type="ARBA" id="ARBA00022460"/>
    </source>
</evidence>
<dbReference type="InterPro" id="IPR015248">
    <property type="entry name" value="UQCRFS1_N"/>
</dbReference>
<evidence type="ECO:0000256" key="14">
    <source>
        <dbReference type="PROSITE-ProRule" id="PRU00497"/>
    </source>
</evidence>
<evidence type="ECO:0000256" key="2">
    <source>
        <dbReference type="ARBA" id="ARBA00010651"/>
    </source>
</evidence>
<evidence type="ECO:0000256" key="6">
    <source>
        <dbReference type="ARBA" id="ARBA00022723"/>
    </source>
</evidence>
<dbReference type="GO" id="GO:0046872">
    <property type="term" value="F:metal ion binding"/>
    <property type="evidence" value="ECO:0007669"/>
    <property type="project" value="UniProtKB-KW"/>
</dbReference>
<proteinExistence type="inferred from homology"/>
<keyword evidence="9" id="KW-0408">Iron</keyword>
<dbReference type="GO" id="GO:0005739">
    <property type="term" value="C:mitochondrion"/>
    <property type="evidence" value="ECO:0007669"/>
    <property type="project" value="UniProtKB-ARBA"/>
</dbReference>
<evidence type="ECO:0000313" key="17">
    <source>
        <dbReference type="Proteomes" id="UP000653454"/>
    </source>
</evidence>
<organism evidence="16 17">
    <name type="scientific">Plutella xylostella</name>
    <name type="common">Diamondback moth</name>
    <name type="synonym">Plutella maculipennis</name>
    <dbReference type="NCBI Taxonomy" id="51655"/>
    <lineage>
        <taxon>Eukaryota</taxon>
        <taxon>Metazoa</taxon>
        <taxon>Ecdysozoa</taxon>
        <taxon>Arthropoda</taxon>
        <taxon>Hexapoda</taxon>
        <taxon>Insecta</taxon>
        <taxon>Pterygota</taxon>
        <taxon>Neoptera</taxon>
        <taxon>Endopterygota</taxon>
        <taxon>Lepidoptera</taxon>
        <taxon>Glossata</taxon>
        <taxon>Ditrysia</taxon>
        <taxon>Yponomeutoidea</taxon>
        <taxon>Plutellidae</taxon>
        <taxon>Plutella</taxon>
    </lineage>
</organism>
<keyword evidence="12" id="KW-1015">Disulfide bond</keyword>
<sequence>MTSVVVRSGHLAPYFKATSSVVSNGLKPLVAVPTTSEKLVSQPLPKTSTVQSLHGSLPIQGLKVRSGPSVPTQVRFAHTDIAVPDFTAYRRKDNQDPTSKQAETSDGRHGFTYLIAGGGVMASAYAAKSVVTHFVSSMSAAADVLALAKIEIKLAEIPEGKSVTFKWRGKPLFIRHRTAAEIAAEQAVAVESLRDPQHDNQRTIQPEWLVVIGVCTHLGCVPVANAGDFGGYYCPCHGSHYDASGRIRKGPAPLNLEVPPVAFMDEGTLVFALALTALLAAAQCAPQAELVAVAPSDNQASGFAYNVADPNTGDFKSQVEHRVGNAVTGQYSLVDPDGTKRIVDYTADHNGFNAVIRREGVSVHPPSVPSVNGEPPVVGTSSVANYAPPLYSSISASDNLRYAASAPVVYTAQAPVNAVHTHSVPSHVFATSAPVTAAPIVEVTPAPVTAAPVVRVTPAAPTATPAVLVSSPGTPAVVPTAAPVITSSPVPQTVVGPAVQARASFVNTQPKYAVQSAYGSQAAYPQAPVFAQPQQAFAQVPQVYSQVPQVYPGAYQAAPGFPRPVYNQAAPYYANAPQYYSATPQYYGAAPQYYSPVPQIYPGAPAVYPGQSFYPSPYAANPSLYAGAAGYSSPYPYYKK</sequence>
<dbReference type="PROSITE" id="PS51296">
    <property type="entry name" value="RIESKE"/>
    <property type="match status" value="1"/>
</dbReference>
<evidence type="ECO:0000256" key="1">
    <source>
        <dbReference type="ARBA" id="ARBA00004167"/>
    </source>
</evidence>
<keyword evidence="6" id="KW-0479">Metal-binding</keyword>
<dbReference type="InterPro" id="IPR005805">
    <property type="entry name" value="Rieske_Fe-S_prot_C"/>
</dbReference>
<name>A0A8S4G3L9_PLUXY</name>
<dbReference type="GO" id="GO:0016020">
    <property type="term" value="C:membrane"/>
    <property type="evidence" value="ECO:0007669"/>
    <property type="project" value="UniProtKB-SubCell"/>
</dbReference>
<keyword evidence="11" id="KW-0472">Membrane</keyword>
<dbReference type="Pfam" id="PF09165">
    <property type="entry name" value="Ubiq-Cytc-red_N"/>
    <property type="match status" value="1"/>
</dbReference>
<evidence type="ECO:0000256" key="13">
    <source>
        <dbReference type="ARBA" id="ARBA00034078"/>
    </source>
</evidence>
<evidence type="ECO:0000256" key="9">
    <source>
        <dbReference type="ARBA" id="ARBA00023004"/>
    </source>
</evidence>
<keyword evidence="17" id="KW-1185">Reference proteome</keyword>
<dbReference type="GO" id="GO:0051537">
    <property type="term" value="F:2 iron, 2 sulfur cluster binding"/>
    <property type="evidence" value="ECO:0007669"/>
    <property type="project" value="UniProtKB-KW"/>
</dbReference>
<dbReference type="EMBL" id="CAJHNJ030000062">
    <property type="protein sequence ID" value="CAG9133502.1"/>
    <property type="molecule type" value="Genomic_DNA"/>
</dbReference>
<evidence type="ECO:0000256" key="7">
    <source>
        <dbReference type="ARBA" id="ARBA00022729"/>
    </source>
</evidence>
<keyword evidence="3 14" id="KW-0193">Cuticle</keyword>
<dbReference type="SUPFAM" id="SSF50022">
    <property type="entry name" value="ISP domain"/>
    <property type="match status" value="1"/>
</dbReference>
<dbReference type="InterPro" id="IPR037008">
    <property type="entry name" value="bc1_Rieske_TM_sf"/>
</dbReference>
<accession>A0A8S4G3L9</accession>
<dbReference type="Gene3D" id="2.102.10.10">
    <property type="entry name" value="Rieske [2Fe-2S] iron-sulphur domain"/>
    <property type="match status" value="1"/>
</dbReference>
<comment type="similarity">
    <text evidence="2">Belongs to the Rieske iron-sulfur protein family.</text>
</comment>
<dbReference type="AlphaFoldDB" id="A0A8S4G3L9"/>
<dbReference type="FunFam" id="1.20.5.270:FF:000001">
    <property type="entry name" value="Cytochrome b-c1 complex subunit Rieske, mitochondrial"/>
    <property type="match status" value="1"/>
</dbReference>
<evidence type="ECO:0000256" key="8">
    <source>
        <dbReference type="ARBA" id="ARBA00022989"/>
    </source>
</evidence>
<dbReference type="InterPro" id="IPR036922">
    <property type="entry name" value="Rieske_2Fe-2S_sf"/>
</dbReference>
<dbReference type="Gene3D" id="1.20.5.270">
    <property type="entry name" value="Ubiquinol cytochrome reductase, transmembrane domain"/>
    <property type="match status" value="1"/>
</dbReference>
<dbReference type="SUPFAM" id="SSF81502">
    <property type="entry name" value="ISP transmembrane anchor"/>
    <property type="match status" value="1"/>
</dbReference>
<evidence type="ECO:0000256" key="4">
    <source>
        <dbReference type="ARBA" id="ARBA00022692"/>
    </source>
</evidence>
<dbReference type="FunFam" id="2.102.10.10:FF:000001">
    <property type="entry name" value="Cytochrome b-c1 complex subunit Rieske, mitochondrial"/>
    <property type="match status" value="1"/>
</dbReference>
<dbReference type="CDD" id="cd03470">
    <property type="entry name" value="Rieske_cytochrome_bc1"/>
    <property type="match status" value="1"/>
</dbReference>
<feature type="domain" description="Rieske" evidence="15">
    <location>
        <begin position="175"/>
        <end position="270"/>
    </location>
</feature>
<dbReference type="Gene3D" id="2.10.210.10">
    <property type="entry name" value="Cytochrome Bc1 Complex, Chain I"/>
    <property type="match status" value="1"/>
</dbReference>
<dbReference type="NCBIfam" id="TIGR01416">
    <property type="entry name" value="Rieske_proteo"/>
    <property type="match status" value="1"/>
</dbReference>
<dbReference type="Pfam" id="PF02921">
    <property type="entry name" value="UCR_TM"/>
    <property type="match status" value="1"/>
</dbReference>
<dbReference type="Pfam" id="PF00355">
    <property type="entry name" value="Rieske"/>
    <property type="match status" value="1"/>
</dbReference>
<evidence type="ECO:0000259" key="15">
    <source>
        <dbReference type="PROSITE" id="PS51296"/>
    </source>
</evidence>
<dbReference type="Proteomes" id="UP000653454">
    <property type="component" value="Unassembled WGS sequence"/>
</dbReference>